<protein>
    <submittedName>
        <fullName evidence="1">Uncharacterized protein</fullName>
    </submittedName>
</protein>
<dbReference type="AlphaFoldDB" id="A0A2B4RW59"/>
<keyword evidence="2" id="KW-1185">Reference proteome</keyword>
<proteinExistence type="predicted"/>
<evidence type="ECO:0000313" key="1">
    <source>
        <dbReference type="EMBL" id="PFX20800.1"/>
    </source>
</evidence>
<evidence type="ECO:0000313" key="2">
    <source>
        <dbReference type="Proteomes" id="UP000225706"/>
    </source>
</evidence>
<comment type="caution">
    <text evidence="1">The sequence shown here is derived from an EMBL/GenBank/DDBJ whole genome shotgun (WGS) entry which is preliminary data.</text>
</comment>
<gene>
    <name evidence="1" type="ORF">AWC38_SpisGene14738</name>
</gene>
<dbReference type="Proteomes" id="UP000225706">
    <property type="component" value="Unassembled WGS sequence"/>
</dbReference>
<organism evidence="1 2">
    <name type="scientific">Stylophora pistillata</name>
    <name type="common">Smooth cauliflower coral</name>
    <dbReference type="NCBI Taxonomy" id="50429"/>
    <lineage>
        <taxon>Eukaryota</taxon>
        <taxon>Metazoa</taxon>
        <taxon>Cnidaria</taxon>
        <taxon>Anthozoa</taxon>
        <taxon>Hexacorallia</taxon>
        <taxon>Scleractinia</taxon>
        <taxon>Astrocoeniina</taxon>
        <taxon>Pocilloporidae</taxon>
        <taxon>Stylophora</taxon>
    </lineage>
</organism>
<name>A0A2B4RW59_STYPI</name>
<sequence length="67" mass="7970">MFTEPFLAESFIKSYPVNARTKILLFVKEVPWNKGHELARISNCQFSRKSRRRAKRLSSWFKYSSSL</sequence>
<dbReference type="EMBL" id="LSMT01000302">
    <property type="protein sequence ID" value="PFX20800.1"/>
    <property type="molecule type" value="Genomic_DNA"/>
</dbReference>
<reference evidence="2" key="1">
    <citation type="journal article" date="2017" name="bioRxiv">
        <title>Comparative analysis of the genomes of Stylophora pistillata and Acropora digitifera provides evidence for extensive differences between species of corals.</title>
        <authorList>
            <person name="Voolstra C.R."/>
            <person name="Li Y."/>
            <person name="Liew Y.J."/>
            <person name="Baumgarten S."/>
            <person name="Zoccola D."/>
            <person name="Flot J.-F."/>
            <person name="Tambutte S."/>
            <person name="Allemand D."/>
            <person name="Aranda M."/>
        </authorList>
    </citation>
    <scope>NUCLEOTIDE SEQUENCE [LARGE SCALE GENOMIC DNA]</scope>
</reference>
<accession>A0A2B4RW59</accession>